<dbReference type="Proteomes" id="UP000799118">
    <property type="component" value="Unassembled WGS sequence"/>
</dbReference>
<feature type="compositionally biased region" description="Polar residues" evidence="1">
    <location>
        <begin position="348"/>
        <end position="360"/>
    </location>
</feature>
<evidence type="ECO:0000313" key="3">
    <source>
        <dbReference type="Proteomes" id="UP000799118"/>
    </source>
</evidence>
<protein>
    <submittedName>
        <fullName evidence="2">Uncharacterized protein</fullName>
    </submittedName>
</protein>
<organism evidence="2 3">
    <name type="scientific">Gymnopus androsaceus JB14</name>
    <dbReference type="NCBI Taxonomy" id="1447944"/>
    <lineage>
        <taxon>Eukaryota</taxon>
        <taxon>Fungi</taxon>
        <taxon>Dikarya</taxon>
        <taxon>Basidiomycota</taxon>
        <taxon>Agaricomycotina</taxon>
        <taxon>Agaricomycetes</taxon>
        <taxon>Agaricomycetidae</taxon>
        <taxon>Agaricales</taxon>
        <taxon>Marasmiineae</taxon>
        <taxon>Omphalotaceae</taxon>
        <taxon>Gymnopus</taxon>
    </lineage>
</organism>
<feature type="compositionally biased region" description="Low complexity" evidence="1">
    <location>
        <begin position="281"/>
        <end position="304"/>
    </location>
</feature>
<keyword evidence="3" id="KW-1185">Reference proteome</keyword>
<dbReference type="OrthoDB" id="3131936at2759"/>
<sequence>MSHFPLNDNVFSDKKKNTLFLPATTIESIILLDSFPGHQATVSTAFDQPAYDIPNKDDPVPSYEVPAFARSDDSEPPDTFYPASLCKFYQMATQPNTLAEGRELYLALCYVQELMTVFFVEHDNMPVHRLNNNEGDRRLFRQQLARVKSSLKYYREFWHGCPNCPEFATLFVGSFQYHIEELAQDIGMSEHSLSMMLTTWQLPSDQVSAIKAETTRLGITFWNFDIPLPFDPDTREGEILFLYGPENACEFLPPNAPVESRPPEPSSSKTKSKARKITVRSIPKAADSKIAASPPAPKKSPIAALTSRKRKKAELSSEDQSQPDPSAESESEHEPEKVLPLRKKTRSTTKAETTIANAKTAQPGAPSAQSKGKGKGKAKAIVELPAKSDNPLIRCPTRKAQVSSKSVGKPKSVNNSLELVPDELSAKNTKAIPLIDPQSRVAEFAKGLPNAKSDVLPILLNPKFELGEPSARYLPADEPSQTSRVHRLFRLPEWEIAPDLERLGPFVKSNDVHYSLEDLQRFARTLPNYHDKTFGKCLACLAMGKGEDCVPCITDKGQFGGKCAPCQTGNRTCSHNAELNELGRLFDATYAAALRGPAGSQSLLNNLGLSREHFDSAFDNLTRAVKLVDQALERVVGDFAAFRSVSMDPNLFVQYLIRNRGPNSEPFILDFNSLSFYATLFGWDSSLNFNSVIADPSNIEDWLKSNSISLVYSEGQFRVPPNVPVPDIQESASVAQVEEQLKETLAEG</sequence>
<accession>A0A6A4GQU7</accession>
<dbReference type="EMBL" id="ML769787">
    <property type="protein sequence ID" value="KAE9387670.1"/>
    <property type="molecule type" value="Genomic_DNA"/>
</dbReference>
<gene>
    <name evidence="2" type="ORF">BT96DRAFT_948196</name>
</gene>
<evidence type="ECO:0000256" key="1">
    <source>
        <dbReference type="SAM" id="MobiDB-lite"/>
    </source>
</evidence>
<dbReference type="AlphaFoldDB" id="A0A6A4GQU7"/>
<evidence type="ECO:0000313" key="2">
    <source>
        <dbReference type="EMBL" id="KAE9387670.1"/>
    </source>
</evidence>
<reference evidence="2" key="1">
    <citation type="journal article" date="2019" name="Environ. Microbiol.">
        <title>Fungal ecological strategies reflected in gene transcription - a case study of two litter decomposers.</title>
        <authorList>
            <person name="Barbi F."/>
            <person name="Kohler A."/>
            <person name="Barry K."/>
            <person name="Baskaran P."/>
            <person name="Daum C."/>
            <person name="Fauchery L."/>
            <person name="Ihrmark K."/>
            <person name="Kuo A."/>
            <person name="LaButti K."/>
            <person name="Lipzen A."/>
            <person name="Morin E."/>
            <person name="Grigoriev I.V."/>
            <person name="Henrissat B."/>
            <person name="Lindahl B."/>
            <person name="Martin F."/>
        </authorList>
    </citation>
    <scope>NUCLEOTIDE SEQUENCE</scope>
    <source>
        <strain evidence="2">JB14</strain>
    </source>
</reference>
<proteinExistence type="predicted"/>
<feature type="region of interest" description="Disordered" evidence="1">
    <location>
        <begin position="253"/>
        <end position="378"/>
    </location>
</feature>
<feature type="compositionally biased region" description="Basic and acidic residues" evidence="1">
    <location>
        <begin position="330"/>
        <end position="339"/>
    </location>
</feature>
<name>A0A6A4GQU7_9AGAR</name>